<evidence type="ECO:0000259" key="5">
    <source>
        <dbReference type="PROSITE" id="PS50002"/>
    </source>
</evidence>
<dbReference type="CDD" id="cd00174">
    <property type="entry name" value="SH3"/>
    <property type="match status" value="1"/>
</dbReference>
<dbReference type="Gene3D" id="1.10.150.50">
    <property type="entry name" value="Transcription Factor, Ets-1"/>
    <property type="match status" value="1"/>
</dbReference>
<dbReference type="GO" id="GO:0005085">
    <property type="term" value="F:guanyl-nucleotide exchange factor activity"/>
    <property type="evidence" value="ECO:0007669"/>
    <property type="project" value="UniProtKB-KW"/>
</dbReference>
<dbReference type="SUPFAM" id="SSF47769">
    <property type="entry name" value="SAM/Pointed domain"/>
    <property type="match status" value="1"/>
</dbReference>
<protein>
    <submittedName>
        <fullName evidence="8">Polar growth protein</fullName>
    </submittedName>
</protein>
<feature type="region of interest" description="Disordered" evidence="4">
    <location>
        <begin position="87"/>
        <end position="142"/>
    </location>
</feature>
<evidence type="ECO:0000259" key="7">
    <source>
        <dbReference type="PROSITE" id="PS50105"/>
    </source>
</evidence>
<feature type="compositionally biased region" description="Low complexity" evidence="4">
    <location>
        <begin position="89"/>
        <end position="110"/>
    </location>
</feature>
<proteinExistence type="predicted"/>
<dbReference type="SUPFAM" id="SSF50044">
    <property type="entry name" value="SH3-domain"/>
    <property type="match status" value="1"/>
</dbReference>
<dbReference type="PROSITE" id="PS50002">
    <property type="entry name" value="SH3"/>
    <property type="match status" value="1"/>
</dbReference>
<dbReference type="PROSITE" id="PS50003">
    <property type="entry name" value="PH_DOMAIN"/>
    <property type="match status" value="1"/>
</dbReference>
<evidence type="ECO:0000313" key="8">
    <source>
        <dbReference type="EMBL" id="KAF7730053.1"/>
    </source>
</evidence>
<dbReference type="FunFam" id="2.30.29.30:FF:000286">
    <property type="entry name" value="PH-protein kinase domain containing protein"/>
    <property type="match status" value="1"/>
</dbReference>
<keyword evidence="1 3" id="KW-0728">SH3 domain</keyword>
<dbReference type="Pfam" id="PF00018">
    <property type="entry name" value="SH3_1"/>
    <property type="match status" value="1"/>
</dbReference>
<dbReference type="InterPro" id="IPR036872">
    <property type="entry name" value="CH_dom_sf"/>
</dbReference>
<gene>
    <name evidence="8" type="primary">BOI2_2</name>
    <name evidence="8" type="ORF">EC973_002998</name>
</gene>
<feature type="region of interest" description="Disordered" evidence="4">
    <location>
        <begin position="558"/>
        <end position="585"/>
    </location>
</feature>
<feature type="domain" description="PH" evidence="6">
    <location>
        <begin position="379"/>
        <end position="475"/>
    </location>
</feature>
<dbReference type="PRINTS" id="PR00452">
    <property type="entry name" value="SH3DOMAIN"/>
</dbReference>
<dbReference type="InterPro" id="IPR011993">
    <property type="entry name" value="PH-like_dom_sf"/>
</dbReference>
<dbReference type="InterPro" id="IPR001660">
    <property type="entry name" value="SAM"/>
</dbReference>
<keyword evidence="9" id="KW-1185">Reference proteome</keyword>
<evidence type="ECO:0000256" key="3">
    <source>
        <dbReference type="PROSITE-ProRule" id="PRU00192"/>
    </source>
</evidence>
<feature type="domain" description="SAM" evidence="7">
    <location>
        <begin position="163"/>
        <end position="226"/>
    </location>
</feature>
<feature type="domain" description="SH3" evidence="5">
    <location>
        <begin position="2"/>
        <end position="65"/>
    </location>
</feature>
<evidence type="ECO:0000313" key="9">
    <source>
        <dbReference type="Proteomes" id="UP000605846"/>
    </source>
</evidence>
<dbReference type="PANTHER" id="PTHR12752:SF9">
    <property type="entry name" value="KRAMER, ISOFORM I"/>
    <property type="match status" value="1"/>
</dbReference>
<feature type="compositionally biased region" description="Low complexity" evidence="4">
    <location>
        <begin position="119"/>
        <end position="135"/>
    </location>
</feature>
<dbReference type="SUPFAM" id="SSF47576">
    <property type="entry name" value="Calponin-homology domain, CH-domain"/>
    <property type="match status" value="1"/>
</dbReference>
<dbReference type="Pfam" id="PF00307">
    <property type="entry name" value="CH"/>
    <property type="match status" value="1"/>
</dbReference>
<dbReference type="InterPro" id="IPR001715">
    <property type="entry name" value="CH_dom"/>
</dbReference>
<dbReference type="InterPro" id="IPR013761">
    <property type="entry name" value="SAM/pointed_sf"/>
</dbReference>
<evidence type="ECO:0000256" key="1">
    <source>
        <dbReference type="ARBA" id="ARBA00022443"/>
    </source>
</evidence>
<reference evidence="8" key="1">
    <citation type="submission" date="2020-01" db="EMBL/GenBank/DDBJ databases">
        <title>Genome Sequencing of Three Apophysomyces-Like Fungal Strains Confirms a Novel Fungal Genus in the Mucoromycota with divergent Burkholderia-like Endosymbiotic Bacteria.</title>
        <authorList>
            <person name="Stajich J.E."/>
            <person name="Macias A.M."/>
            <person name="Carter-House D."/>
            <person name="Lovett B."/>
            <person name="Kasson L.R."/>
            <person name="Berry K."/>
            <person name="Grigoriev I."/>
            <person name="Chang Y."/>
            <person name="Spatafora J."/>
            <person name="Kasson M.T."/>
        </authorList>
    </citation>
    <scope>NUCLEOTIDE SEQUENCE</scope>
    <source>
        <strain evidence="8">NRRL A-21654</strain>
    </source>
</reference>
<dbReference type="Pfam" id="PF00169">
    <property type="entry name" value="PH"/>
    <property type="match status" value="1"/>
</dbReference>
<comment type="caution">
    <text evidence="8">The sequence shown here is derived from an EMBL/GenBank/DDBJ whole genome shotgun (WGS) entry which is preliminary data.</text>
</comment>
<dbReference type="Proteomes" id="UP000605846">
    <property type="component" value="Unassembled WGS sequence"/>
</dbReference>
<evidence type="ECO:0000256" key="4">
    <source>
        <dbReference type="SAM" id="MobiDB-lite"/>
    </source>
</evidence>
<dbReference type="SMART" id="SM00326">
    <property type="entry name" value="SH3"/>
    <property type="match status" value="1"/>
</dbReference>
<dbReference type="Gene3D" id="2.30.30.40">
    <property type="entry name" value="SH3 Domains"/>
    <property type="match status" value="1"/>
</dbReference>
<feature type="region of interest" description="Disordered" evidence="4">
    <location>
        <begin position="274"/>
        <end position="339"/>
    </location>
</feature>
<dbReference type="CDD" id="cd09535">
    <property type="entry name" value="SAM_BOI-like_fungal"/>
    <property type="match status" value="1"/>
</dbReference>
<dbReference type="InterPro" id="IPR001452">
    <property type="entry name" value="SH3_domain"/>
</dbReference>
<dbReference type="PANTHER" id="PTHR12752">
    <property type="entry name" value="PHOSPHOINOSITOL 3-PHOSPHATE-BINDING PROTEIN"/>
    <property type="match status" value="1"/>
</dbReference>
<organism evidence="8 9">
    <name type="scientific">Apophysomyces ossiformis</name>
    <dbReference type="NCBI Taxonomy" id="679940"/>
    <lineage>
        <taxon>Eukaryota</taxon>
        <taxon>Fungi</taxon>
        <taxon>Fungi incertae sedis</taxon>
        <taxon>Mucoromycota</taxon>
        <taxon>Mucoromycotina</taxon>
        <taxon>Mucoromycetes</taxon>
        <taxon>Mucorales</taxon>
        <taxon>Mucorineae</taxon>
        <taxon>Mucoraceae</taxon>
        <taxon>Apophysomyces</taxon>
    </lineage>
</organism>
<dbReference type="InterPro" id="IPR036028">
    <property type="entry name" value="SH3-like_dom_sf"/>
</dbReference>
<dbReference type="Pfam" id="PF07647">
    <property type="entry name" value="SAM_2"/>
    <property type="match status" value="1"/>
</dbReference>
<dbReference type="AlphaFoldDB" id="A0A8H7ETL9"/>
<feature type="compositionally biased region" description="Polar residues" evidence="4">
    <location>
        <begin position="317"/>
        <end position="339"/>
    </location>
</feature>
<sequence>MAALETVYAIHSFEAENDDEIAFSVGEPVIVLEKDDGYGDGWWQGRNVRGEIGLFPMNYTTYQQPALTSLETKIDTLEDAITQMQLKPSKSNSLHQQQQQLPTPSTSSSTRKSKDRLRNNSTTSLSSSYSTPRPTKSAASKLQPSITASLALPALKDTPADEWSCDQVAIWLEAMGFGSIADNFKAQEITGDILLELTVESLKELDVNTFGKRFKIYGAIVALHEELMRQQAGSQASTVHAEQDAVALSRKHDAFARDDRNNAHAHYAENDTVVFSSSSPISRPSQPPPPLPPPADHYSLASSRDERSTHERMYSMDTASVTSKQSTFDGRQRTYPSTSSTMINDVKKFSTPQNVLPVASRASMDGIAQRLGISDNKMVPDIEGWLHKQSDKYKTWNKRWFVLKGSNMFYFKGPKEIRMKGIINLRGYKIIYDESIHSGKYSFKAQHDRERTFYFYTDSEASLKAWIKALLKATISRDLEAPVMSSSSIPTVSLDIARRMKPRPPSMLLYRKDNRPQSPRLTGMERPLSIEDRPQPIMRMSMSDDTSQFFQLPYQGRGLSSGPATVHPQPETSLSSGGKPLQDSGFGARTTFYEDEDEDLIDPLHGDMMANLRSGNSFRRLTVTEEEEEEEEKKREWDEVDYLDWIQDHVDTKVRRLGDLRTGEILMDLLESLSGKEMRRPAQLPNSSENVHMLDNIVAAFKFMGREGVVVDGRYTIKDVFGGNETKIMEMLKAIRTWSEGLKGGDTKTASGGTFGDEMAA</sequence>
<accession>A0A8H7ETL9</accession>
<dbReference type="SMART" id="SM00454">
    <property type="entry name" value="SAM"/>
    <property type="match status" value="1"/>
</dbReference>
<dbReference type="SUPFAM" id="SSF50729">
    <property type="entry name" value="PH domain-like"/>
    <property type="match status" value="1"/>
</dbReference>
<feature type="compositionally biased region" description="Basic and acidic residues" evidence="4">
    <location>
        <begin position="303"/>
        <end position="314"/>
    </location>
</feature>
<dbReference type="EMBL" id="JABAYA010000019">
    <property type="protein sequence ID" value="KAF7730053.1"/>
    <property type="molecule type" value="Genomic_DNA"/>
</dbReference>
<evidence type="ECO:0000259" key="6">
    <source>
        <dbReference type="PROSITE" id="PS50003"/>
    </source>
</evidence>
<dbReference type="InterPro" id="IPR001849">
    <property type="entry name" value="PH_domain"/>
</dbReference>
<dbReference type="Gene3D" id="2.30.29.30">
    <property type="entry name" value="Pleckstrin-homology domain (PH domain)/Phosphotyrosine-binding domain (PTB)"/>
    <property type="match status" value="1"/>
</dbReference>
<dbReference type="PROSITE" id="PS50105">
    <property type="entry name" value="SAM_DOMAIN"/>
    <property type="match status" value="1"/>
</dbReference>
<dbReference type="OrthoDB" id="73680at2759"/>
<evidence type="ECO:0000256" key="2">
    <source>
        <dbReference type="ARBA" id="ARBA00022658"/>
    </source>
</evidence>
<dbReference type="CDD" id="cd00014">
    <property type="entry name" value="CH_SF"/>
    <property type="match status" value="1"/>
</dbReference>
<keyword evidence="2" id="KW-0344">Guanine-nucleotide releasing factor</keyword>
<dbReference type="SMART" id="SM00233">
    <property type="entry name" value="PH"/>
    <property type="match status" value="1"/>
</dbReference>
<feature type="compositionally biased region" description="Pro residues" evidence="4">
    <location>
        <begin position="285"/>
        <end position="295"/>
    </location>
</feature>
<name>A0A8H7ETL9_9FUNG</name>
<dbReference type="Gene3D" id="1.10.418.10">
    <property type="entry name" value="Calponin-like domain"/>
    <property type="match status" value="1"/>
</dbReference>